<dbReference type="OrthoDB" id="9977941at2759"/>
<organism evidence="2 3">
    <name type="scientific">Aspergillus uvarum CBS 121591</name>
    <dbReference type="NCBI Taxonomy" id="1448315"/>
    <lineage>
        <taxon>Eukaryota</taxon>
        <taxon>Fungi</taxon>
        <taxon>Dikarya</taxon>
        <taxon>Ascomycota</taxon>
        <taxon>Pezizomycotina</taxon>
        <taxon>Eurotiomycetes</taxon>
        <taxon>Eurotiomycetidae</taxon>
        <taxon>Eurotiales</taxon>
        <taxon>Aspergillaceae</taxon>
        <taxon>Aspergillus</taxon>
        <taxon>Aspergillus subgen. Circumdati</taxon>
    </lineage>
</organism>
<proteinExistence type="predicted"/>
<dbReference type="PANTHER" id="PTHR42060">
    <property type="entry name" value="NHL REPEAT-CONTAINING PROTEIN-RELATED"/>
    <property type="match status" value="1"/>
</dbReference>
<evidence type="ECO:0000256" key="1">
    <source>
        <dbReference type="SAM" id="SignalP"/>
    </source>
</evidence>
<dbReference type="SUPFAM" id="SSF63829">
    <property type="entry name" value="Calcium-dependent phosphotriesterase"/>
    <property type="match status" value="1"/>
</dbReference>
<feature type="chain" id="PRO_5016438021" description="SMP-30/Gluconolactonase/LRE-like region domain-containing protein" evidence="1">
    <location>
        <begin position="21"/>
        <end position="304"/>
    </location>
</feature>
<dbReference type="VEuPathDB" id="FungiDB:BO82DRAFT_403285"/>
<evidence type="ECO:0000313" key="3">
    <source>
        <dbReference type="Proteomes" id="UP000248340"/>
    </source>
</evidence>
<dbReference type="PANTHER" id="PTHR42060:SF1">
    <property type="entry name" value="NHL REPEAT-CONTAINING PROTEIN"/>
    <property type="match status" value="1"/>
</dbReference>
<dbReference type="EMBL" id="KZ821709">
    <property type="protein sequence ID" value="PYH80498.1"/>
    <property type="molecule type" value="Genomic_DNA"/>
</dbReference>
<reference evidence="2 3" key="1">
    <citation type="submission" date="2016-12" db="EMBL/GenBank/DDBJ databases">
        <title>The genomes of Aspergillus section Nigri reveals drivers in fungal speciation.</title>
        <authorList>
            <consortium name="DOE Joint Genome Institute"/>
            <person name="Vesth T.C."/>
            <person name="Nybo J."/>
            <person name="Theobald S."/>
            <person name="Brandl J."/>
            <person name="Frisvad J.C."/>
            <person name="Nielsen K.F."/>
            <person name="Lyhne E.K."/>
            <person name="Kogle M.E."/>
            <person name="Kuo A."/>
            <person name="Riley R."/>
            <person name="Clum A."/>
            <person name="Nolan M."/>
            <person name="Lipzen A."/>
            <person name="Salamov A."/>
            <person name="Henrissat B."/>
            <person name="Wiebenga A."/>
            <person name="De Vries R.P."/>
            <person name="Grigoriev I.V."/>
            <person name="Mortensen U.H."/>
            <person name="Andersen M.R."/>
            <person name="Baker S.E."/>
        </authorList>
    </citation>
    <scope>NUCLEOTIDE SEQUENCE [LARGE SCALE GENOMIC DNA]</scope>
    <source>
        <strain evidence="2 3">CBS 121591</strain>
    </source>
</reference>
<dbReference type="GeneID" id="37142114"/>
<gene>
    <name evidence="2" type="ORF">BO82DRAFT_403285</name>
</gene>
<keyword evidence="3" id="KW-1185">Reference proteome</keyword>
<dbReference type="InterPro" id="IPR011042">
    <property type="entry name" value="6-blade_b-propeller_TolB-like"/>
</dbReference>
<dbReference type="STRING" id="1448315.A0A319CXX3"/>
<dbReference type="InterPro" id="IPR052998">
    <property type="entry name" value="Hetero-Diels-Alderase-like"/>
</dbReference>
<accession>A0A319CXX3</accession>
<dbReference type="Gene3D" id="2.120.10.30">
    <property type="entry name" value="TolB, C-terminal domain"/>
    <property type="match status" value="1"/>
</dbReference>
<dbReference type="AlphaFoldDB" id="A0A319CXX3"/>
<keyword evidence="1" id="KW-0732">Signal</keyword>
<name>A0A319CXX3_9EURO</name>
<evidence type="ECO:0000313" key="2">
    <source>
        <dbReference type="EMBL" id="PYH80498.1"/>
    </source>
</evidence>
<feature type="signal peptide" evidence="1">
    <location>
        <begin position="1"/>
        <end position="20"/>
    </location>
</feature>
<evidence type="ECO:0008006" key="4">
    <source>
        <dbReference type="Google" id="ProtNLM"/>
    </source>
</evidence>
<dbReference type="RefSeq" id="XP_025490698.1">
    <property type="nucleotide sequence ID" value="XM_025639372.1"/>
</dbReference>
<protein>
    <recommendedName>
        <fullName evidence="4">SMP-30/Gluconolactonase/LRE-like region domain-containing protein</fullName>
    </recommendedName>
</protein>
<dbReference type="Proteomes" id="UP000248340">
    <property type="component" value="Unassembled WGS sequence"/>
</dbReference>
<sequence length="304" mass="32405">MSLTKVIAMALAVMPALTYGENGTWLENIAVRKNGMVLTTRLDFPQLLRVGPTGARNASVIHTFPGVRSLLGIAAIETYVFAVLAKLFSIQTLSTPGTYAFWRVDLTSSAPNVSVIPKVPEADFLTGLALFDRTTLLSTDSAKGVIYRVKISTGKYSVFLSDPATMLSFKDSPKPVGVNGLKEHGKYVTYYSSTTGMVLARMPFNKNAQPSGPIEVIAGGFTPDDFVVTKNGTAYVTTNAENGLLKVKPSGRVTAVAEALFSSTLAGATSIAMSHDQKTLYISTAGGQFQPVSGISSSQPRWSF</sequence>